<dbReference type="RefSeq" id="WP_277577894.1">
    <property type="nucleotide sequence ID" value="NZ_JANRMI010000002.1"/>
</dbReference>
<reference evidence="12" key="1">
    <citation type="submission" date="2022-08" db="EMBL/GenBank/DDBJ databases">
        <title>Novel Bdellovibrio Species Isolated from Svalbard: Designation Bdellovibrio svalbardensis.</title>
        <authorList>
            <person name="Mitchell R.J."/>
            <person name="Choi S.Y."/>
        </authorList>
    </citation>
    <scope>NUCLEOTIDE SEQUENCE</scope>
    <source>
        <strain evidence="12">PAP01</strain>
    </source>
</reference>
<evidence type="ECO:0000256" key="2">
    <source>
        <dbReference type="ARBA" id="ARBA00001946"/>
    </source>
</evidence>
<evidence type="ECO:0000313" key="12">
    <source>
        <dbReference type="EMBL" id="MDG0816415.1"/>
    </source>
</evidence>
<dbReference type="PANTHER" id="PTHR10642:SF26">
    <property type="entry name" value="RIBONUCLEASE H1"/>
    <property type="match status" value="1"/>
</dbReference>
<dbReference type="Proteomes" id="UP001152321">
    <property type="component" value="Unassembled WGS sequence"/>
</dbReference>
<keyword evidence="10" id="KW-0460">Magnesium</keyword>
<dbReference type="InterPro" id="IPR002156">
    <property type="entry name" value="RNaseH_domain"/>
</dbReference>
<dbReference type="EC" id="3.1.26.4" evidence="5"/>
<keyword evidence="6" id="KW-0540">Nuclease</keyword>
<protein>
    <recommendedName>
        <fullName evidence="5">ribonuclease H</fullName>
        <ecNumber evidence="5">3.1.26.4</ecNumber>
    </recommendedName>
</protein>
<comment type="cofactor">
    <cofactor evidence="2">
        <name>Mg(2+)</name>
        <dbReference type="ChEBI" id="CHEBI:18420"/>
    </cofactor>
</comment>
<dbReference type="PANTHER" id="PTHR10642">
    <property type="entry name" value="RIBONUCLEASE H1"/>
    <property type="match status" value="1"/>
</dbReference>
<dbReference type="Gene3D" id="3.30.420.10">
    <property type="entry name" value="Ribonuclease H-like superfamily/Ribonuclease H"/>
    <property type="match status" value="1"/>
</dbReference>
<keyword evidence="7" id="KW-0479">Metal-binding</keyword>
<dbReference type="Pfam" id="PF00075">
    <property type="entry name" value="RNase_H"/>
    <property type="match status" value="1"/>
</dbReference>
<dbReference type="InterPro" id="IPR036397">
    <property type="entry name" value="RNaseH_sf"/>
</dbReference>
<comment type="subunit">
    <text evidence="4">Monomer.</text>
</comment>
<evidence type="ECO:0000256" key="5">
    <source>
        <dbReference type="ARBA" id="ARBA00012180"/>
    </source>
</evidence>
<sequence>MSRAVKRVFQKLVQFICTKDKSPVFEIYTDGSWKAGRGAWAYVQVKNGQITKEDSGPARKTNCTRMEFQAAIEALRSLPLGTKATLYSDSRILVDTMTLWLSDWKQNGWLKKTGQEIPSVDQIKILDSLNEQHSISWRWVRAHAGVVFNERCDQLCIQARTQAKQSP</sequence>
<dbReference type="EMBL" id="JANRMI010000002">
    <property type="protein sequence ID" value="MDG0816415.1"/>
    <property type="molecule type" value="Genomic_DNA"/>
</dbReference>
<proteinExistence type="inferred from homology"/>
<comment type="catalytic activity">
    <reaction evidence="1">
        <text>Endonucleolytic cleavage to 5'-phosphomonoester.</text>
        <dbReference type="EC" id="3.1.26.4"/>
    </reaction>
</comment>
<dbReference type="InterPro" id="IPR050092">
    <property type="entry name" value="RNase_H"/>
</dbReference>
<dbReference type="CDD" id="cd09278">
    <property type="entry name" value="RNase_HI_prokaryote_like"/>
    <property type="match status" value="1"/>
</dbReference>
<evidence type="ECO:0000256" key="3">
    <source>
        <dbReference type="ARBA" id="ARBA00005300"/>
    </source>
</evidence>
<comment type="caution">
    <text evidence="12">The sequence shown here is derived from an EMBL/GenBank/DDBJ whole genome shotgun (WGS) entry which is preliminary data.</text>
</comment>
<name>A0ABT6DHT8_9BACT</name>
<keyword evidence="9" id="KW-0378">Hydrolase</keyword>
<evidence type="ECO:0000256" key="8">
    <source>
        <dbReference type="ARBA" id="ARBA00022759"/>
    </source>
</evidence>
<evidence type="ECO:0000256" key="10">
    <source>
        <dbReference type="ARBA" id="ARBA00022842"/>
    </source>
</evidence>
<accession>A0ABT6DHT8</accession>
<dbReference type="InterPro" id="IPR012337">
    <property type="entry name" value="RNaseH-like_sf"/>
</dbReference>
<evidence type="ECO:0000256" key="7">
    <source>
        <dbReference type="ARBA" id="ARBA00022723"/>
    </source>
</evidence>
<feature type="domain" description="RNase H type-1" evidence="11">
    <location>
        <begin position="21"/>
        <end position="161"/>
    </location>
</feature>
<gene>
    <name evidence="12" type="ORF">NWE73_08575</name>
</gene>
<evidence type="ECO:0000256" key="9">
    <source>
        <dbReference type="ARBA" id="ARBA00022801"/>
    </source>
</evidence>
<evidence type="ECO:0000256" key="4">
    <source>
        <dbReference type="ARBA" id="ARBA00011245"/>
    </source>
</evidence>
<evidence type="ECO:0000256" key="6">
    <source>
        <dbReference type="ARBA" id="ARBA00022722"/>
    </source>
</evidence>
<dbReference type="InterPro" id="IPR022892">
    <property type="entry name" value="RNaseHI"/>
</dbReference>
<dbReference type="PROSITE" id="PS50879">
    <property type="entry name" value="RNASE_H_1"/>
    <property type="match status" value="1"/>
</dbReference>
<comment type="similarity">
    <text evidence="3">Belongs to the RNase H family.</text>
</comment>
<keyword evidence="8" id="KW-0255">Endonuclease</keyword>
<dbReference type="SUPFAM" id="SSF53098">
    <property type="entry name" value="Ribonuclease H-like"/>
    <property type="match status" value="1"/>
</dbReference>
<evidence type="ECO:0000259" key="11">
    <source>
        <dbReference type="PROSITE" id="PS50879"/>
    </source>
</evidence>
<evidence type="ECO:0000313" key="13">
    <source>
        <dbReference type="Proteomes" id="UP001152321"/>
    </source>
</evidence>
<keyword evidence="13" id="KW-1185">Reference proteome</keyword>
<evidence type="ECO:0000256" key="1">
    <source>
        <dbReference type="ARBA" id="ARBA00000077"/>
    </source>
</evidence>
<organism evidence="12 13">
    <name type="scientific">Bdellovibrio svalbardensis</name>
    <dbReference type="NCBI Taxonomy" id="2972972"/>
    <lineage>
        <taxon>Bacteria</taxon>
        <taxon>Pseudomonadati</taxon>
        <taxon>Bdellovibrionota</taxon>
        <taxon>Bdellovibrionia</taxon>
        <taxon>Bdellovibrionales</taxon>
        <taxon>Pseudobdellovibrionaceae</taxon>
        <taxon>Bdellovibrio</taxon>
    </lineage>
</organism>